<accession>A0A420HDS3</accession>
<organism evidence="1 2">
    <name type="scientific">Golovinomyces cichoracearum</name>
    <dbReference type="NCBI Taxonomy" id="62708"/>
    <lineage>
        <taxon>Eukaryota</taxon>
        <taxon>Fungi</taxon>
        <taxon>Dikarya</taxon>
        <taxon>Ascomycota</taxon>
        <taxon>Pezizomycotina</taxon>
        <taxon>Leotiomycetes</taxon>
        <taxon>Erysiphales</taxon>
        <taxon>Erysiphaceae</taxon>
        <taxon>Golovinomyces</taxon>
    </lineage>
</organism>
<dbReference type="InterPro" id="IPR029069">
    <property type="entry name" value="HotDog_dom_sf"/>
</dbReference>
<dbReference type="InterPro" id="IPR052741">
    <property type="entry name" value="Mitochondrial_HTD2"/>
</dbReference>
<dbReference type="OrthoDB" id="3257538at2759"/>
<name>A0A420HDS3_9PEZI</name>
<dbReference type="AlphaFoldDB" id="A0A420HDS3"/>
<dbReference type="PANTHER" id="PTHR28152:SF1">
    <property type="entry name" value="HYDROXYACYL-THIOESTER DEHYDRATASE TYPE 2, MITOCHONDRIAL"/>
    <property type="match status" value="1"/>
</dbReference>
<sequence length="500" mass="57341">MRPATHSFKCRGLCMTQKGGSRFYPRKRGRNRTEEETLIYSDGAINDKASSTIFRTKSDLRNIYSAPSACDKHVDTVFSDNRLSGNYEAGKRENLVWINENKKLSDSILVNTNTHPLEKKKAPLRRNSVSSEHTFEKDSAMGEAQHEQALSNLDEESVHLQQTDTKTNSLEMLEKTLREKLFARPEIIYYDHMAPTPSQLLKISLQSDLPFVKSCLDIKQRNKGKFYLPAGHHFVYFNQQVPTGSLLPDGTDDLHSPGHPYERRLWAGGSIEFTKTFTLFPKIQMICLEKITDVRVTGIHGNEKVFVEITRRIINPYLNSVKLKEVRTLIFMRRSDSREIIERTNIPKPRAKPCHSLIVRPTRALLFRFSALTFNAHRIHLDSFYCRQVEGLKSMIVHGALTVVFMLTFLTEKLHKRARIDSFSYRNITPLYVEEDMKICVRKGEKIDHKSTWHVWIEGPTGGYAVKATAKISWVGEKVDNKESLEDNKPKTISNCGTPP</sequence>
<protein>
    <submittedName>
        <fullName evidence="1">Hydroxyacyl-thioester dehydratase type 2, mitochondrial</fullName>
    </submittedName>
</protein>
<evidence type="ECO:0000313" key="2">
    <source>
        <dbReference type="Proteomes" id="UP000285405"/>
    </source>
</evidence>
<comment type="caution">
    <text evidence="1">The sequence shown here is derived from an EMBL/GenBank/DDBJ whole genome shotgun (WGS) entry which is preliminary data.</text>
</comment>
<dbReference type="Proteomes" id="UP000285405">
    <property type="component" value="Unassembled WGS sequence"/>
</dbReference>
<evidence type="ECO:0000313" key="1">
    <source>
        <dbReference type="EMBL" id="RKF55600.1"/>
    </source>
</evidence>
<dbReference type="GO" id="GO:0019171">
    <property type="term" value="F:(3R)-hydroxyacyl-[acyl-carrier-protein] dehydratase activity"/>
    <property type="evidence" value="ECO:0007669"/>
    <property type="project" value="TreeGrafter"/>
</dbReference>
<dbReference type="GO" id="GO:0005739">
    <property type="term" value="C:mitochondrion"/>
    <property type="evidence" value="ECO:0007669"/>
    <property type="project" value="TreeGrafter"/>
</dbReference>
<dbReference type="EMBL" id="MCBR01020263">
    <property type="protein sequence ID" value="RKF55600.1"/>
    <property type="molecule type" value="Genomic_DNA"/>
</dbReference>
<dbReference type="SUPFAM" id="SSF54637">
    <property type="entry name" value="Thioesterase/thiol ester dehydrase-isomerase"/>
    <property type="match status" value="1"/>
</dbReference>
<dbReference type="PANTHER" id="PTHR28152">
    <property type="entry name" value="HYDROXYACYL-THIOESTER DEHYDRATASE TYPE 2, MITOCHONDRIAL"/>
    <property type="match status" value="1"/>
</dbReference>
<reference evidence="1 2" key="1">
    <citation type="journal article" date="2018" name="BMC Genomics">
        <title>Comparative genome analyses reveal sequence features reflecting distinct modes of host-adaptation between dicot and monocot powdery mildew.</title>
        <authorList>
            <person name="Wu Y."/>
            <person name="Ma X."/>
            <person name="Pan Z."/>
            <person name="Kale S.D."/>
            <person name="Song Y."/>
            <person name="King H."/>
            <person name="Zhang Q."/>
            <person name="Presley C."/>
            <person name="Deng X."/>
            <person name="Wei C.I."/>
            <person name="Xiao S."/>
        </authorList>
    </citation>
    <scope>NUCLEOTIDE SEQUENCE [LARGE SCALE GENOMIC DNA]</scope>
    <source>
        <strain evidence="1">UCSC1</strain>
    </source>
</reference>
<proteinExistence type="predicted"/>
<gene>
    <name evidence="1" type="ORF">GcC1_202005</name>
</gene>
<dbReference type="Gene3D" id="3.10.129.10">
    <property type="entry name" value="Hotdog Thioesterase"/>
    <property type="match status" value="1"/>
</dbReference>